<protein>
    <recommendedName>
        <fullName evidence="2">Fe/B12 periplasmic-binding domain-containing protein</fullName>
    </recommendedName>
</protein>
<accession>X1IKZ3</accession>
<proteinExistence type="predicted"/>
<dbReference type="InterPro" id="IPR054828">
    <property type="entry name" value="Vit_B12_bind_prot"/>
</dbReference>
<evidence type="ECO:0000256" key="1">
    <source>
        <dbReference type="ARBA" id="ARBA00022729"/>
    </source>
</evidence>
<dbReference type="Gene3D" id="3.40.50.1980">
    <property type="entry name" value="Nitrogenase molybdenum iron protein domain"/>
    <property type="match status" value="2"/>
</dbReference>
<feature type="domain" description="Fe/B12 periplasmic-binding" evidence="2">
    <location>
        <begin position="12"/>
        <end position="267"/>
    </location>
</feature>
<dbReference type="InterPro" id="IPR002491">
    <property type="entry name" value="ABC_transptr_periplasmic_BD"/>
</dbReference>
<dbReference type="PANTHER" id="PTHR30535">
    <property type="entry name" value="VITAMIN B12-BINDING PROTEIN"/>
    <property type="match status" value="1"/>
</dbReference>
<dbReference type="NCBIfam" id="NF038402">
    <property type="entry name" value="TroA_like"/>
    <property type="match status" value="1"/>
</dbReference>
<feature type="non-terminal residue" evidence="3">
    <location>
        <position position="273"/>
    </location>
</feature>
<dbReference type="GO" id="GO:0071281">
    <property type="term" value="P:cellular response to iron ion"/>
    <property type="evidence" value="ECO:0007669"/>
    <property type="project" value="TreeGrafter"/>
</dbReference>
<dbReference type="PROSITE" id="PS50983">
    <property type="entry name" value="FE_B12_PBP"/>
    <property type="match status" value="1"/>
</dbReference>
<name>X1IKZ3_9ZZZZ</name>
<sequence>ENIVKLAAPADKIIVLAPSVLEIINGLGAMELVVEVDNWSVMMAEPLAEGFEGVGDSYGLNIEKIAELDPDILITITGGPEDDYQKVRELGIEIYRVIDIKGIEGVYDEIANISKIIGFEDKGKELVSELKKGVDEIYNQIKDLSDEDKPRVFYEVWNDPLFSAGADTFINDLIEKSGGVNIVAEDNLTGWPEYSLEKLIEKNPDIIIAPMSLAADPTVIMDDERFSSIDAVTSGKVYVIPDNPISRPNQNLIKALQMLSKAIHPEIFDELAH</sequence>
<reference evidence="3" key="1">
    <citation type="journal article" date="2014" name="Front. Microbiol.">
        <title>High frequency of phylogenetically diverse reductive dehalogenase-homologous genes in deep subseafloor sedimentary metagenomes.</title>
        <authorList>
            <person name="Kawai M."/>
            <person name="Futagami T."/>
            <person name="Toyoda A."/>
            <person name="Takaki Y."/>
            <person name="Nishi S."/>
            <person name="Hori S."/>
            <person name="Arai W."/>
            <person name="Tsubouchi T."/>
            <person name="Morono Y."/>
            <person name="Uchiyama I."/>
            <person name="Ito T."/>
            <person name="Fujiyama A."/>
            <person name="Inagaki F."/>
            <person name="Takami H."/>
        </authorList>
    </citation>
    <scope>NUCLEOTIDE SEQUENCE</scope>
    <source>
        <strain evidence="3">Expedition CK06-06</strain>
    </source>
</reference>
<dbReference type="EMBL" id="BARU01025737">
    <property type="protein sequence ID" value="GAH69930.1"/>
    <property type="molecule type" value="Genomic_DNA"/>
</dbReference>
<organism evidence="3">
    <name type="scientific">marine sediment metagenome</name>
    <dbReference type="NCBI Taxonomy" id="412755"/>
    <lineage>
        <taxon>unclassified sequences</taxon>
        <taxon>metagenomes</taxon>
        <taxon>ecological metagenomes</taxon>
    </lineage>
</organism>
<evidence type="ECO:0000313" key="3">
    <source>
        <dbReference type="EMBL" id="GAH69930.1"/>
    </source>
</evidence>
<dbReference type="InterPro" id="IPR050902">
    <property type="entry name" value="ABC_Transporter_SBP"/>
</dbReference>
<dbReference type="AlphaFoldDB" id="X1IKZ3"/>
<gene>
    <name evidence="3" type="ORF">S03H2_41430</name>
</gene>
<dbReference type="PANTHER" id="PTHR30535:SF34">
    <property type="entry name" value="MOLYBDATE-BINDING PROTEIN MOLA"/>
    <property type="match status" value="1"/>
</dbReference>
<dbReference type="SUPFAM" id="SSF53807">
    <property type="entry name" value="Helical backbone' metal receptor"/>
    <property type="match status" value="1"/>
</dbReference>
<comment type="caution">
    <text evidence="3">The sequence shown here is derived from an EMBL/GenBank/DDBJ whole genome shotgun (WGS) entry which is preliminary data.</text>
</comment>
<evidence type="ECO:0000259" key="2">
    <source>
        <dbReference type="PROSITE" id="PS50983"/>
    </source>
</evidence>
<keyword evidence="1" id="KW-0732">Signal</keyword>
<feature type="non-terminal residue" evidence="3">
    <location>
        <position position="1"/>
    </location>
</feature>
<dbReference type="Pfam" id="PF01497">
    <property type="entry name" value="Peripla_BP_2"/>
    <property type="match status" value="1"/>
</dbReference>